<evidence type="ECO:0000256" key="3">
    <source>
        <dbReference type="ARBA" id="ARBA00022553"/>
    </source>
</evidence>
<feature type="transmembrane region" description="Helical" evidence="5">
    <location>
        <begin position="360"/>
        <end position="380"/>
    </location>
</feature>
<feature type="transmembrane region" description="Helical" evidence="5">
    <location>
        <begin position="208"/>
        <end position="225"/>
    </location>
</feature>
<accession>F0SCP0</accession>
<name>F0SCP0_PSESL</name>
<dbReference type="AlphaFoldDB" id="F0SCP0"/>
<dbReference type="PANTHER" id="PTHR43065:SF50">
    <property type="entry name" value="HISTIDINE KINASE"/>
    <property type="match status" value="1"/>
</dbReference>
<evidence type="ECO:0000256" key="1">
    <source>
        <dbReference type="ARBA" id="ARBA00000085"/>
    </source>
</evidence>
<proteinExistence type="predicted"/>
<dbReference type="EMBL" id="CP002545">
    <property type="protein sequence ID" value="ADY53884.1"/>
    <property type="molecule type" value="Genomic_DNA"/>
</dbReference>
<dbReference type="Pfam" id="PF07696">
    <property type="entry name" value="7TMR-DISMED2"/>
    <property type="match status" value="1"/>
</dbReference>
<feature type="transmembrane region" description="Helical" evidence="5">
    <location>
        <begin position="331"/>
        <end position="348"/>
    </location>
</feature>
<keyword evidence="9" id="KW-1185">Reference proteome</keyword>
<feature type="transmembrane region" description="Helical" evidence="5">
    <location>
        <begin position="300"/>
        <end position="319"/>
    </location>
</feature>
<dbReference type="SUPFAM" id="SSF55874">
    <property type="entry name" value="ATPase domain of HSP90 chaperone/DNA topoisomerase II/histidine kinase"/>
    <property type="match status" value="1"/>
</dbReference>
<dbReference type="InterPro" id="IPR011622">
    <property type="entry name" value="7TMR_DISM_rcpt_extracell_dom2"/>
</dbReference>
<feature type="chain" id="PRO_5003256882" description="histidine kinase" evidence="6">
    <location>
        <begin position="24"/>
        <end position="719"/>
    </location>
</feature>
<keyword evidence="5" id="KW-0812">Transmembrane</keyword>
<dbReference type="CDD" id="cd00082">
    <property type="entry name" value="HisKA"/>
    <property type="match status" value="1"/>
</dbReference>
<dbReference type="KEGG" id="psn:Pedsa_3349"/>
<keyword evidence="5" id="KW-0472">Membrane</keyword>
<dbReference type="STRING" id="762903.Pedsa_3349"/>
<dbReference type="EC" id="2.7.13.3" evidence="2"/>
<dbReference type="SMART" id="SM00387">
    <property type="entry name" value="HATPase_c"/>
    <property type="match status" value="1"/>
</dbReference>
<feature type="transmembrane region" description="Helical" evidence="5">
    <location>
        <begin position="276"/>
        <end position="294"/>
    </location>
</feature>
<keyword evidence="4" id="KW-0175">Coiled coil</keyword>
<keyword evidence="3" id="KW-0597">Phosphoprotein</keyword>
<dbReference type="SMART" id="SM00388">
    <property type="entry name" value="HisKA"/>
    <property type="match status" value="1"/>
</dbReference>
<dbReference type="Gene3D" id="3.30.565.10">
    <property type="entry name" value="Histidine kinase-like ATPase, C-terminal domain"/>
    <property type="match status" value="1"/>
</dbReference>
<dbReference type="Gene3D" id="2.60.40.2380">
    <property type="match status" value="1"/>
</dbReference>
<evidence type="ECO:0000256" key="4">
    <source>
        <dbReference type="SAM" id="Coils"/>
    </source>
</evidence>
<protein>
    <recommendedName>
        <fullName evidence="2">histidine kinase</fullName>
        <ecNumber evidence="2">2.7.13.3</ecNumber>
    </recommendedName>
</protein>
<dbReference type="OrthoDB" id="9806995at2"/>
<feature type="domain" description="Histidine kinase" evidence="7">
    <location>
        <begin position="462"/>
        <end position="714"/>
    </location>
</feature>
<dbReference type="InterPro" id="IPR011623">
    <property type="entry name" value="7TMR_DISM_rcpt_extracell_dom1"/>
</dbReference>
<feature type="transmembrane region" description="Helical" evidence="5">
    <location>
        <begin position="245"/>
        <end position="264"/>
    </location>
</feature>
<reference evidence="9" key="2">
    <citation type="submission" date="2011-02" db="EMBL/GenBank/DDBJ databases">
        <title>The complete genome of Pedobacter saltans DSM 12145.</title>
        <authorList>
            <consortium name="US DOE Joint Genome Institute (JGI-PGF)"/>
            <person name="Lucas S."/>
            <person name="Copeland A."/>
            <person name="Lapidus A."/>
            <person name="Bruce D."/>
            <person name="Goodwin L."/>
            <person name="Pitluck S."/>
            <person name="Kyrpides N."/>
            <person name="Mavromatis K."/>
            <person name="Pagani I."/>
            <person name="Ivanova N."/>
            <person name="Ovchinnikova G."/>
            <person name="Lu M."/>
            <person name="Detter J.C."/>
            <person name="Han C."/>
            <person name="Land M."/>
            <person name="Hauser L."/>
            <person name="Markowitz V."/>
            <person name="Cheng J.-F."/>
            <person name="Hugenholtz P."/>
            <person name="Woyke T."/>
            <person name="Wu D."/>
            <person name="Tindall B."/>
            <person name="Pomrenke H.G."/>
            <person name="Brambilla E."/>
            <person name="Klenk H.-P."/>
            <person name="Eisen J.A."/>
        </authorList>
    </citation>
    <scope>NUCLEOTIDE SEQUENCE [LARGE SCALE GENOMIC DNA]</scope>
    <source>
        <strain evidence="9">ATCC 51119 / DSM 12145 / JCM 21818 / LMG 10337 / NBRC 100064 / NCIMB 13643</strain>
    </source>
</reference>
<evidence type="ECO:0000256" key="2">
    <source>
        <dbReference type="ARBA" id="ARBA00012438"/>
    </source>
</evidence>
<feature type="signal peptide" evidence="6">
    <location>
        <begin position="1"/>
        <end position="23"/>
    </location>
</feature>
<dbReference type="Pfam" id="PF02518">
    <property type="entry name" value="HATPase_c"/>
    <property type="match status" value="1"/>
</dbReference>
<sequence length="719" mass="81860">MKYFYKFIYLALFVCTQFSGAFAEEIINFEGKNIILGKDIYIYEDKTESLSINDTPSMIFEESTSQTPNLKLNKSDFWIKFSIKNNSESENLLLAIDYPSLDKCDFYTRTENGYYKQSISDTLKFSERKYQHQSFVFDIKLPKDSTSTYYLKVNSSEQMILPLVLGTPKGIAEKLLVHDLIWGIWIGIVLVMIFYNLFLFISTKDKSYLYYVLYTAFISLTQTSLSGYTYRFIFNNSPHLYNKALIVFPGLAGICAVLFVSSFLSTKQRTPLLHKLFGIILFLYGTAILLRIFGYDIASYRMIDYAAISIAILIYVAAVKIARQGFRPARYFLFAWTMFLLGLILYSLRNLELVPDNLFTNYTMQIGIALEVALLSLALADRINILKKEKEESQAQALSIAKENERIIKEQNTILERRVNERTVELKEANEELTITLEDLKQTQSQLVAAEKMASLGQLTAGIAHEINNPINFVTSNISPLQRDVRMLIDTIDTYEELVYSDQNIEDKKKTIENYKEDLDYDYLKIEIDHLLKGINEGASRTAEIVKGLRIFSRVDEDDLKLASITEGMDSTLVIMNNLINASNIKVDKDYQDNIPQIECYPGKLNQVFLNIISNAIYAVNQTHKNDGNGIIRISVKAENDHVIIEMGDNGCGIDKNNITKVFDPFFTTKDVGEGTGLGMSIAYNTVKKHNGDIELFSEIGKGTLIKITLPLKQRSDPA</sequence>
<feature type="coiled-coil region" evidence="4">
    <location>
        <begin position="383"/>
        <end position="446"/>
    </location>
</feature>
<dbReference type="GO" id="GO:0000155">
    <property type="term" value="F:phosphorelay sensor kinase activity"/>
    <property type="evidence" value="ECO:0007669"/>
    <property type="project" value="InterPro"/>
</dbReference>
<dbReference type="InterPro" id="IPR036097">
    <property type="entry name" value="HisK_dim/P_sf"/>
</dbReference>
<dbReference type="RefSeq" id="WP_013634367.1">
    <property type="nucleotide sequence ID" value="NC_015177.1"/>
</dbReference>
<dbReference type="InterPro" id="IPR005467">
    <property type="entry name" value="His_kinase_dom"/>
</dbReference>
<evidence type="ECO:0000313" key="9">
    <source>
        <dbReference type="Proteomes" id="UP000000310"/>
    </source>
</evidence>
<dbReference type="InterPro" id="IPR003594">
    <property type="entry name" value="HATPase_dom"/>
</dbReference>
<keyword evidence="5" id="KW-1133">Transmembrane helix</keyword>
<evidence type="ECO:0000256" key="5">
    <source>
        <dbReference type="SAM" id="Phobius"/>
    </source>
</evidence>
<dbReference type="SUPFAM" id="SSF47384">
    <property type="entry name" value="Homodimeric domain of signal transducing histidine kinase"/>
    <property type="match status" value="1"/>
</dbReference>
<reference evidence="8 9" key="1">
    <citation type="journal article" date="2011" name="Stand. Genomic Sci.">
        <title>Complete genome sequence of the gliding, heparinolytic Pedobacter saltans type strain (113).</title>
        <authorList>
            <person name="Liolios K."/>
            <person name="Sikorski J."/>
            <person name="Lu M."/>
            <person name="Nolan M."/>
            <person name="Lapidus A."/>
            <person name="Lucas S."/>
            <person name="Hammon N."/>
            <person name="Deshpande S."/>
            <person name="Cheng J.F."/>
            <person name="Tapia R."/>
            <person name="Han C."/>
            <person name="Goodwin L."/>
            <person name="Pitluck S."/>
            <person name="Huntemann M."/>
            <person name="Ivanova N."/>
            <person name="Pagani I."/>
            <person name="Mavromatis K."/>
            <person name="Ovchinikova G."/>
            <person name="Pati A."/>
            <person name="Chen A."/>
            <person name="Palaniappan K."/>
            <person name="Land M."/>
            <person name="Hauser L."/>
            <person name="Brambilla E.M."/>
            <person name="Kotsyurbenko O."/>
            <person name="Rohde M."/>
            <person name="Tindall B.J."/>
            <person name="Abt B."/>
            <person name="Goker M."/>
            <person name="Detter J.C."/>
            <person name="Woyke T."/>
            <person name="Bristow J."/>
            <person name="Eisen J.A."/>
            <person name="Markowitz V."/>
            <person name="Hugenholtz P."/>
            <person name="Klenk H.P."/>
            <person name="Kyrpides N.C."/>
        </authorList>
    </citation>
    <scope>NUCLEOTIDE SEQUENCE [LARGE SCALE GENOMIC DNA]</scope>
    <source>
        <strain evidence="9">ATCC 51119 / DSM 12145 / JCM 21818 / LMG 10337 / NBRC 100064 / NCIMB 13643</strain>
    </source>
</reference>
<evidence type="ECO:0000256" key="6">
    <source>
        <dbReference type="SAM" id="SignalP"/>
    </source>
</evidence>
<dbReference type="Gene3D" id="1.10.287.130">
    <property type="match status" value="1"/>
</dbReference>
<evidence type="ECO:0000259" key="7">
    <source>
        <dbReference type="PROSITE" id="PS50109"/>
    </source>
</evidence>
<dbReference type="InterPro" id="IPR003661">
    <property type="entry name" value="HisK_dim/P_dom"/>
</dbReference>
<gene>
    <name evidence="8" type="ordered locus">Pedsa_3349</name>
</gene>
<dbReference type="InterPro" id="IPR004358">
    <property type="entry name" value="Sig_transdc_His_kin-like_C"/>
</dbReference>
<dbReference type="HOGENOM" id="CLU_000445_105_2_10"/>
<dbReference type="PRINTS" id="PR00344">
    <property type="entry name" value="BCTRLSENSOR"/>
</dbReference>
<dbReference type="InterPro" id="IPR036890">
    <property type="entry name" value="HATPase_C_sf"/>
</dbReference>
<dbReference type="PANTHER" id="PTHR43065">
    <property type="entry name" value="SENSOR HISTIDINE KINASE"/>
    <property type="match status" value="1"/>
</dbReference>
<dbReference type="Pfam" id="PF07695">
    <property type="entry name" value="7TMR-DISM_7TM"/>
    <property type="match status" value="1"/>
</dbReference>
<dbReference type="PROSITE" id="PS50109">
    <property type="entry name" value="HIS_KIN"/>
    <property type="match status" value="1"/>
</dbReference>
<organism evidence="8 9">
    <name type="scientific">Pseudopedobacter saltans (strain ATCC 51119 / DSM 12145 / JCM 21818 / CCUG 39354 / LMG 10337 / NBRC 100064 / NCIMB 13643)</name>
    <name type="common">Pedobacter saltans</name>
    <dbReference type="NCBI Taxonomy" id="762903"/>
    <lineage>
        <taxon>Bacteria</taxon>
        <taxon>Pseudomonadati</taxon>
        <taxon>Bacteroidota</taxon>
        <taxon>Sphingobacteriia</taxon>
        <taxon>Sphingobacteriales</taxon>
        <taxon>Sphingobacteriaceae</taxon>
        <taxon>Pseudopedobacter</taxon>
    </lineage>
</organism>
<evidence type="ECO:0000313" key="8">
    <source>
        <dbReference type="EMBL" id="ADY53884.1"/>
    </source>
</evidence>
<keyword evidence="6" id="KW-0732">Signal</keyword>
<dbReference type="eggNOG" id="COG4191">
    <property type="taxonomic scope" value="Bacteria"/>
</dbReference>
<feature type="transmembrane region" description="Helical" evidence="5">
    <location>
        <begin position="180"/>
        <end position="201"/>
    </location>
</feature>
<comment type="catalytic activity">
    <reaction evidence="1">
        <text>ATP + protein L-histidine = ADP + protein N-phospho-L-histidine.</text>
        <dbReference type="EC" id="2.7.13.3"/>
    </reaction>
</comment>
<dbReference type="Proteomes" id="UP000000310">
    <property type="component" value="Chromosome"/>
</dbReference>